<evidence type="ECO:0000256" key="7">
    <source>
        <dbReference type="HAMAP-Rule" id="MF_00295"/>
    </source>
</evidence>
<keyword evidence="3 7" id="KW-0808">Transferase</keyword>
<dbReference type="Proteomes" id="UP000216752">
    <property type="component" value="Chromosome"/>
</dbReference>
<dbReference type="InterPro" id="IPR033752">
    <property type="entry name" value="MetA_family"/>
</dbReference>
<dbReference type="PANTHER" id="PTHR20919">
    <property type="entry name" value="HOMOSERINE O-SUCCINYLTRANSFERASE"/>
    <property type="match status" value="1"/>
</dbReference>
<comment type="similarity">
    <text evidence="7">Belongs to the MetA family.</text>
</comment>
<organism evidence="8 9">
    <name type="scientific">Sporomusa silvacetica DSM 10669</name>
    <dbReference type="NCBI Taxonomy" id="1123289"/>
    <lineage>
        <taxon>Bacteria</taxon>
        <taxon>Bacillati</taxon>
        <taxon>Bacillota</taxon>
        <taxon>Negativicutes</taxon>
        <taxon>Selenomonadales</taxon>
        <taxon>Sporomusaceae</taxon>
        <taxon>Sporomusa</taxon>
    </lineage>
</organism>
<feature type="site" description="Important for substrate specificity" evidence="7">
    <location>
        <position position="192"/>
    </location>
</feature>
<dbReference type="InterPro" id="IPR029062">
    <property type="entry name" value="Class_I_gatase-like"/>
</dbReference>
<feature type="site" description="Important for acyl-CoA specificity" evidence="7">
    <location>
        <position position="111"/>
    </location>
</feature>
<feature type="active site" description="Acyl-thioester intermediate" evidence="7">
    <location>
        <position position="142"/>
    </location>
</feature>
<comment type="catalytic activity">
    <reaction evidence="6 7">
        <text>L-homoserine + acetyl-CoA = O-acetyl-L-homoserine + CoA</text>
        <dbReference type="Rhea" id="RHEA:13701"/>
        <dbReference type="ChEBI" id="CHEBI:57287"/>
        <dbReference type="ChEBI" id="CHEBI:57288"/>
        <dbReference type="ChEBI" id="CHEBI:57476"/>
        <dbReference type="ChEBI" id="CHEBI:57716"/>
        <dbReference type="EC" id="2.3.1.31"/>
    </reaction>
</comment>
<feature type="binding site" evidence="7">
    <location>
        <position position="249"/>
    </location>
    <ligand>
        <name>substrate</name>
    </ligand>
</feature>
<dbReference type="InterPro" id="IPR005697">
    <property type="entry name" value="HST_MetA"/>
</dbReference>
<dbReference type="RefSeq" id="WP_094606299.1">
    <property type="nucleotide sequence ID" value="NZ_CP155573.1"/>
</dbReference>
<dbReference type="EMBL" id="CP155573">
    <property type="protein sequence ID" value="XFO67611.1"/>
    <property type="molecule type" value="Genomic_DNA"/>
</dbReference>
<evidence type="ECO:0000256" key="4">
    <source>
        <dbReference type="ARBA" id="ARBA00023167"/>
    </source>
</evidence>
<protein>
    <recommendedName>
        <fullName evidence="7">Homoserine O-acetyltransferase</fullName>
        <shortName evidence="7">HAT</shortName>
        <ecNumber evidence="7">2.3.1.31</ecNumber>
    </recommendedName>
    <alternativeName>
        <fullName evidence="7">Homoserine transacetylase</fullName>
        <shortName evidence="7">HTA</shortName>
    </alternativeName>
</protein>
<dbReference type="PIRSF" id="PIRSF000450">
    <property type="entry name" value="H_ser_succinyltr"/>
    <property type="match status" value="1"/>
</dbReference>
<accession>A0ABZ3IPL0</accession>
<evidence type="ECO:0000256" key="5">
    <source>
        <dbReference type="ARBA" id="ARBA00023315"/>
    </source>
</evidence>
<feature type="active site" description="Proton acceptor" evidence="7">
    <location>
        <position position="235"/>
    </location>
</feature>
<evidence type="ECO:0000256" key="1">
    <source>
        <dbReference type="ARBA" id="ARBA00022490"/>
    </source>
</evidence>
<keyword evidence="5 7" id="KW-0012">Acyltransferase</keyword>
<proteinExistence type="inferred from homology"/>
<keyword evidence="4 7" id="KW-0486">Methionine biosynthesis</keyword>
<keyword evidence="9" id="KW-1185">Reference proteome</keyword>
<feature type="active site" evidence="7">
    <location>
        <position position="237"/>
    </location>
</feature>
<comment type="subcellular location">
    <subcellularLocation>
        <location evidence="7">Cytoplasm</location>
    </subcellularLocation>
</comment>
<feature type="binding site" evidence="7">
    <location>
        <position position="192"/>
    </location>
    <ligand>
        <name>substrate</name>
    </ligand>
</feature>
<keyword evidence="2 7" id="KW-0028">Amino-acid biosynthesis</keyword>
<dbReference type="HAMAP" id="MF_00295">
    <property type="entry name" value="MetA_acyltransf"/>
    <property type="match status" value="1"/>
</dbReference>
<comment type="pathway">
    <text evidence="7">Amino-acid biosynthesis; L-methionine biosynthesis via de novo pathway; O-acetyl-L-homoserine from L-homoserine: step 1/1.</text>
</comment>
<dbReference type="GO" id="GO:0004414">
    <property type="term" value="F:homoserine O-acetyltransferase activity"/>
    <property type="evidence" value="ECO:0007669"/>
    <property type="project" value="UniProtKB-EC"/>
</dbReference>
<gene>
    <name evidence="7 8" type="primary">metAA</name>
    <name evidence="8" type="ORF">SPSIL_038300</name>
</gene>
<reference evidence="8" key="1">
    <citation type="submission" date="2024-05" db="EMBL/GenBank/DDBJ databases">
        <title>Isolation and characterization of Sporomusa carbonis sp. nov., a carboxydotrophic hydrogenogen in the genus of Sporomusa isolated from a charcoal burning pile.</title>
        <authorList>
            <person name="Boeer T."/>
            <person name="Rosenbaum F."/>
            <person name="Eysell L."/>
            <person name="Mueller V."/>
            <person name="Daniel R."/>
            <person name="Poehlein A."/>
        </authorList>
    </citation>
    <scope>NUCLEOTIDE SEQUENCE [LARGE SCALE GENOMIC DNA]</scope>
    <source>
        <strain evidence="8">DSM 10669</strain>
    </source>
</reference>
<name>A0ABZ3IPL0_9FIRM</name>
<evidence type="ECO:0000256" key="2">
    <source>
        <dbReference type="ARBA" id="ARBA00022605"/>
    </source>
</evidence>
<keyword evidence="1 7" id="KW-0963">Cytoplasm</keyword>
<dbReference type="Pfam" id="PF04204">
    <property type="entry name" value="HTS"/>
    <property type="match status" value="1"/>
</dbReference>
<comment type="caution">
    <text evidence="7">Lacks conserved residue(s) required for the propagation of feature annotation.</text>
</comment>
<evidence type="ECO:0000313" key="8">
    <source>
        <dbReference type="EMBL" id="XFO67611.1"/>
    </source>
</evidence>
<evidence type="ECO:0000313" key="9">
    <source>
        <dbReference type="Proteomes" id="UP000216752"/>
    </source>
</evidence>
<feature type="binding site" evidence="7">
    <location>
        <position position="163"/>
    </location>
    <ligand>
        <name>substrate</name>
    </ligand>
</feature>
<dbReference type="EC" id="2.3.1.31" evidence="7"/>
<dbReference type="Gene3D" id="3.40.50.880">
    <property type="match status" value="1"/>
</dbReference>
<evidence type="ECO:0000256" key="3">
    <source>
        <dbReference type="ARBA" id="ARBA00022679"/>
    </source>
</evidence>
<dbReference type="SUPFAM" id="SSF52317">
    <property type="entry name" value="Class I glutamine amidotransferase-like"/>
    <property type="match status" value="1"/>
</dbReference>
<dbReference type="NCBIfam" id="TIGR01001">
    <property type="entry name" value="metA"/>
    <property type="match status" value="1"/>
</dbReference>
<comment type="function">
    <text evidence="7">Transfers an acetyl group from acetyl-CoA to L-homoserine, forming acetyl-L-homoserine.</text>
</comment>
<sequence length="318" mass="37236">MPIKIPNNLPAVNILEKENIFVMDEKRAYSQDIRPLRILLLNLMPTKIATETQLLRLLGNSPLQVEFDFMYTATYEPKHTSHEHLVKFYETFAEVKNRKYDGMIITGAPIEQIPFEEVVYWNELCEIMDWSRRNVYSTLHICWGAQAALYHHYGIPKYDLPQKMFGVFPHTVNIKEKMLFRGFDDVFYVPHSRHTEVRREDIEKVPQLSILSESEESGIYAVIDKKYRHLFITGHSEYDPLTLKTEYDRDIAQGLPINVPANYYPNNDPLQQPLVRWRSAANLLFANWLNYYVYQGTPFDLDKLTDSEDLCGLYGDGI</sequence>
<evidence type="ECO:0000256" key="6">
    <source>
        <dbReference type="ARBA" id="ARBA00049043"/>
    </source>
</evidence>
<dbReference type="PANTHER" id="PTHR20919:SF0">
    <property type="entry name" value="HOMOSERINE O-SUCCINYLTRANSFERASE"/>
    <property type="match status" value="1"/>
</dbReference>
<dbReference type="CDD" id="cd03131">
    <property type="entry name" value="GATase1_HTS"/>
    <property type="match status" value="1"/>
</dbReference>